<feature type="transmembrane region" description="Helical" evidence="3">
    <location>
        <begin position="83"/>
        <end position="103"/>
    </location>
</feature>
<dbReference type="InterPro" id="IPR043130">
    <property type="entry name" value="CDP-OH_PTrfase_TM_dom"/>
</dbReference>
<dbReference type="GO" id="GO:0016020">
    <property type="term" value="C:membrane"/>
    <property type="evidence" value="ECO:0007669"/>
    <property type="project" value="InterPro"/>
</dbReference>
<dbReference type="PROSITE" id="PS00379">
    <property type="entry name" value="CDP_ALCOHOL_P_TRANSF"/>
    <property type="match status" value="1"/>
</dbReference>
<dbReference type="RefSeq" id="WP_058314587.1">
    <property type="nucleotide sequence ID" value="NZ_CYTO01000010.1"/>
</dbReference>
<dbReference type="Gene3D" id="1.20.120.1760">
    <property type="match status" value="1"/>
</dbReference>
<name>A0A0P1IPS1_9RHOB</name>
<dbReference type="GO" id="GO:0008654">
    <property type="term" value="P:phospholipid biosynthetic process"/>
    <property type="evidence" value="ECO:0007669"/>
    <property type="project" value="InterPro"/>
</dbReference>
<dbReference type="InterPro" id="IPR000462">
    <property type="entry name" value="CDP-OH_P_trans"/>
</dbReference>
<keyword evidence="3" id="KW-0812">Transmembrane</keyword>
<accession>A0A0P1IPS1</accession>
<feature type="transmembrane region" description="Helical" evidence="3">
    <location>
        <begin position="109"/>
        <end position="132"/>
    </location>
</feature>
<keyword evidence="5" id="KW-1185">Reference proteome</keyword>
<proteinExistence type="inferred from homology"/>
<evidence type="ECO:0000256" key="3">
    <source>
        <dbReference type="SAM" id="Phobius"/>
    </source>
</evidence>
<evidence type="ECO:0000256" key="2">
    <source>
        <dbReference type="RuleBase" id="RU003750"/>
    </source>
</evidence>
<keyword evidence="3" id="KW-1133">Transmembrane helix</keyword>
<dbReference type="AlphaFoldDB" id="A0A0P1IPS1"/>
<dbReference type="InterPro" id="IPR048254">
    <property type="entry name" value="CDP_ALCOHOL_P_TRANSF_CS"/>
</dbReference>
<evidence type="ECO:0000313" key="4">
    <source>
        <dbReference type="EMBL" id="CUK25614.1"/>
    </source>
</evidence>
<protein>
    <submittedName>
        <fullName evidence="4">Inner membrane protein YnjF</fullName>
    </submittedName>
</protein>
<sequence>MFDARIRPLIDPPLNALGRGLAGIGVTANGVTLVGFAFGVLAAILIAFGQPIWALVFIALSRLADGLDGAVARAAGGSDFGGFLDIVCDFAFYGLIPMAFVFADPVTNGAAGAFLLCSFYVNGASFLAYAVLAEKHEMESKARGEKALYFTGGILEGAETIGFFVLLCLLPAWFAPLSWVFGALCFITATSRVILAWRVFGAIR</sequence>
<feature type="transmembrane region" description="Helical" evidence="3">
    <location>
        <begin position="153"/>
        <end position="173"/>
    </location>
</feature>
<dbReference type="Proteomes" id="UP000051184">
    <property type="component" value="Unassembled WGS sequence"/>
</dbReference>
<comment type="similarity">
    <text evidence="2">Belongs to the CDP-alcohol phosphatidyltransferase class-I family.</text>
</comment>
<keyword evidence="1 2" id="KW-0808">Transferase</keyword>
<gene>
    <name evidence="4" type="primary">ynjF</name>
    <name evidence="4" type="ORF">TA5114_01415</name>
</gene>
<feature type="transmembrane region" description="Helical" evidence="3">
    <location>
        <begin position="179"/>
        <end position="200"/>
    </location>
</feature>
<evidence type="ECO:0000313" key="5">
    <source>
        <dbReference type="Proteomes" id="UP000051184"/>
    </source>
</evidence>
<dbReference type="GO" id="GO:0016780">
    <property type="term" value="F:phosphotransferase activity, for other substituted phosphate groups"/>
    <property type="evidence" value="ECO:0007669"/>
    <property type="project" value="InterPro"/>
</dbReference>
<keyword evidence="3" id="KW-0472">Membrane</keyword>
<dbReference type="Pfam" id="PF01066">
    <property type="entry name" value="CDP-OH_P_transf"/>
    <property type="match status" value="1"/>
</dbReference>
<dbReference type="STRING" id="1715691.TA5113_01675"/>
<reference evidence="5" key="1">
    <citation type="submission" date="2015-09" db="EMBL/GenBank/DDBJ databases">
        <authorList>
            <person name="Rodrigo-Torres Lidia"/>
            <person name="Arahal R.David."/>
        </authorList>
    </citation>
    <scope>NUCLEOTIDE SEQUENCE [LARGE SCALE GENOMIC DNA]</scope>
    <source>
        <strain evidence="5">CECT 5114</strain>
    </source>
</reference>
<evidence type="ECO:0000256" key="1">
    <source>
        <dbReference type="ARBA" id="ARBA00022679"/>
    </source>
</evidence>
<dbReference type="OrthoDB" id="9790577at2"/>
<dbReference type="EMBL" id="CYUE01000013">
    <property type="protein sequence ID" value="CUK25614.1"/>
    <property type="molecule type" value="Genomic_DNA"/>
</dbReference>
<organism evidence="4 5">
    <name type="scientific">Cognatishimia activa</name>
    <dbReference type="NCBI Taxonomy" id="1715691"/>
    <lineage>
        <taxon>Bacteria</taxon>
        <taxon>Pseudomonadati</taxon>
        <taxon>Pseudomonadota</taxon>
        <taxon>Alphaproteobacteria</taxon>
        <taxon>Rhodobacterales</taxon>
        <taxon>Paracoccaceae</taxon>
        <taxon>Cognatishimia</taxon>
    </lineage>
</organism>